<dbReference type="GO" id="GO:0033309">
    <property type="term" value="C:SBF transcription complex"/>
    <property type="evidence" value="ECO:0007669"/>
    <property type="project" value="TreeGrafter"/>
</dbReference>
<dbReference type="InterPro" id="IPR036887">
    <property type="entry name" value="HTH_APSES_sf"/>
</dbReference>
<dbReference type="AlphaFoldDB" id="A0A8H3EH22"/>
<feature type="region of interest" description="Disordered" evidence="1">
    <location>
        <begin position="25"/>
        <end position="46"/>
    </location>
</feature>
<feature type="region of interest" description="Disordered" evidence="1">
    <location>
        <begin position="342"/>
        <end position="395"/>
    </location>
</feature>
<evidence type="ECO:0000259" key="2">
    <source>
        <dbReference type="PROSITE" id="PS51299"/>
    </source>
</evidence>
<dbReference type="InterPro" id="IPR003163">
    <property type="entry name" value="Tscrpt_reg_HTH_APSES-type"/>
</dbReference>
<dbReference type="OrthoDB" id="5562739at2759"/>
<dbReference type="GO" id="GO:0030907">
    <property type="term" value="C:MBF transcription complex"/>
    <property type="evidence" value="ECO:0007669"/>
    <property type="project" value="TreeGrafter"/>
</dbReference>
<feature type="region of interest" description="Disordered" evidence="1">
    <location>
        <begin position="249"/>
        <end position="316"/>
    </location>
</feature>
<dbReference type="GO" id="GO:0000981">
    <property type="term" value="F:DNA-binding transcription factor activity, RNA polymerase II-specific"/>
    <property type="evidence" value="ECO:0007669"/>
    <property type="project" value="UniProtKB-ARBA"/>
</dbReference>
<dbReference type="InterPro" id="IPR051642">
    <property type="entry name" value="SWI6-like"/>
</dbReference>
<evidence type="ECO:0000256" key="1">
    <source>
        <dbReference type="SAM" id="MobiDB-lite"/>
    </source>
</evidence>
<proteinExistence type="predicted"/>
<comment type="caution">
    <text evidence="3">The sequence shown here is derived from an EMBL/GenBank/DDBJ whole genome shotgun (WGS) entry which is preliminary data.</text>
</comment>
<dbReference type="PROSITE" id="PS51299">
    <property type="entry name" value="HTH_APSES"/>
    <property type="match status" value="1"/>
</dbReference>
<accession>A0A8H3EH22</accession>
<dbReference type="PANTHER" id="PTHR43828">
    <property type="entry name" value="ASPARAGINASE"/>
    <property type="match status" value="1"/>
</dbReference>
<feature type="compositionally biased region" description="Polar residues" evidence="1">
    <location>
        <begin position="305"/>
        <end position="316"/>
    </location>
</feature>
<keyword evidence="4" id="KW-1185">Reference proteome</keyword>
<feature type="domain" description="HTH APSES-type" evidence="2">
    <location>
        <begin position="102"/>
        <end position="220"/>
    </location>
</feature>
<gene>
    <name evidence="3" type="ORF">HETSPECPRED_004872</name>
</gene>
<feature type="compositionally biased region" description="Polar residues" evidence="1">
    <location>
        <begin position="254"/>
        <end position="267"/>
    </location>
</feature>
<dbReference type="Proteomes" id="UP000664521">
    <property type="component" value="Unassembled WGS sequence"/>
</dbReference>
<sequence>MVSIASLLNPLPRAFQEYRQLPSPCSSSYTLTPSPPLPPLKKQKMSKDAAIFSKGKTKGEIRYKPCEIQDADIAEQHSKFQVYPMGQIGDYPRAIPYNSDKKAFSEKTGREGFEVFQYTFKVPSDDKEYTVMWDYNVGLVRVTPFFKCCKYSKTTPAKMLHNNKGLKDISHSITGGALAAQGYWLPFEAAKAIAATFCYNIRYALTPVFGVDFLSICIKPGDPKFGHMVIHSDIVRRCTEDANGFRALSREGSMASSPQTPPSSSKGYQKVGPRALRPRVVQTLESESGYGTDTDRSDDYLYSPAASSGSGWTALNTPRSVASQHYQRLTLDQLSSAYDGQQKSASRLCGPQNGSEVLSRKRARSDDDEEYEEGSSSDHSSLNTPIPDISDEKATNLWQERRAAYQLLQLRMDDAAIDGERSRRRRAST</sequence>
<protein>
    <recommendedName>
        <fullName evidence="2">HTH APSES-type domain-containing protein</fullName>
    </recommendedName>
</protein>
<dbReference type="SUPFAM" id="SSF54616">
    <property type="entry name" value="DNA-binding domain of Mlu1-box binding protein MBP1"/>
    <property type="match status" value="1"/>
</dbReference>
<feature type="compositionally biased region" description="Acidic residues" evidence="1">
    <location>
        <begin position="366"/>
        <end position="375"/>
    </location>
</feature>
<organism evidence="3 4">
    <name type="scientific">Heterodermia speciosa</name>
    <dbReference type="NCBI Taxonomy" id="116794"/>
    <lineage>
        <taxon>Eukaryota</taxon>
        <taxon>Fungi</taxon>
        <taxon>Dikarya</taxon>
        <taxon>Ascomycota</taxon>
        <taxon>Pezizomycotina</taxon>
        <taxon>Lecanoromycetes</taxon>
        <taxon>OSLEUM clade</taxon>
        <taxon>Lecanoromycetidae</taxon>
        <taxon>Caliciales</taxon>
        <taxon>Physciaceae</taxon>
        <taxon>Heterodermia</taxon>
    </lineage>
</organism>
<reference evidence="3" key="1">
    <citation type="submission" date="2021-03" db="EMBL/GenBank/DDBJ databases">
        <authorList>
            <person name="Tagirdzhanova G."/>
        </authorList>
    </citation>
    <scope>NUCLEOTIDE SEQUENCE</scope>
</reference>
<evidence type="ECO:0000313" key="4">
    <source>
        <dbReference type="Proteomes" id="UP000664521"/>
    </source>
</evidence>
<name>A0A8H3EH22_9LECA</name>
<dbReference type="GO" id="GO:0003677">
    <property type="term" value="F:DNA binding"/>
    <property type="evidence" value="ECO:0007669"/>
    <property type="project" value="InterPro"/>
</dbReference>
<dbReference type="Gene3D" id="3.10.260.10">
    <property type="entry name" value="Transcription regulator HTH, APSES-type DNA-binding domain"/>
    <property type="match status" value="1"/>
</dbReference>
<evidence type="ECO:0000313" key="3">
    <source>
        <dbReference type="EMBL" id="CAF9905099.1"/>
    </source>
</evidence>
<dbReference type="PANTHER" id="PTHR43828:SF5">
    <property type="entry name" value="TRANSCRIPTIONAL REPRESSOR XBP1"/>
    <property type="match status" value="1"/>
</dbReference>
<dbReference type="EMBL" id="CAJPDS010000003">
    <property type="protein sequence ID" value="CAF9905099.1"/>
    <property type="molecule type" value="Genomic_DNA"/>
</dbReference>